<evidence type="ECO:0000313" key="3">
    <source>
        <dbReference type="Proteomes" id="UP000305451"/>
    </source>
</evidence>
<dbReference type="AlphaFoldDB" id="A0A4S2HAW2"/>
<reference evidence="2 3" key="1">
    <citation type="journal article" date="2013" name="Int. J. Syst. Evol. Microbiol.">
        <title>Marinicauda pacifica gen. nov., sp. nov., a prosthecate alphaproteobacterium of the family Hyphomonadaceae isolated from deep seawater.</title>
        <authorList>
            <person name="Zhang X.Y."/>
            <person name="Li G.W."/>
            <person name="Wang C.S."/>
            <person name="Zhang Y.J."/>
            <person name="Xu X.W."/>
            <person name="Li H."/>
            <person name="Liu A."/>
            <person name="Liu C."/>
            <person name="Xie B.B."/>
            <person name="Qin Q.L."/>
            <person name="Xu Z."/>
            <person name="Chen X.L."/>
            <person name="Zhou B.C."/>
            <person name="Zhang Y.Z."/>
        </authorList>
    </citation>
    <scope>NUCLEOTIDE SEQUENCE [LARGE SCALE GENOMIC DNA]</scope>
    <source>
        <strain evidence="2 3">P-1 km-3</strain>
    </source>
</reference>
<comment type="caution">
    <text evidence="2">The sequence shown here is derived from an EMBL/GenBank/DDBJ whole genome shotgun (WGS) entry which is preliminary data.</text>
</comment>
<feature type="signal peptide" evidence="1">
    <location>
        <begin position="1"/>
        <end position="27"/>
    </location>
</feature>
<sequence length="508" mass="53523">MRLASCLPALCSAGLLCAGLGAPAAGAQTTEPVVHEPNSAITPQMSGPAYIAARGGFGSAREMTVAMSRTDLGGGARVEGELTVLVGEDWVLEQGNGPVTLYDFAEERTVEFDREAETFSNLATHALARRNLDVYVALSDRGMREQIDFADVVGLDRFWLEAAMGISAREADVELSVADDTLTAVRGDETVTRIGFGTCHSPALNESQAAAFNAWLVRAAPVHPTVSAALLDQDRAPCALSFVIYSPDSPQGREESWSIESADMVPNADVFASGDSVALPGPDLLQELLWPAVLEAVRGEAGDTPGPITFMDDIESLREAGDLAGALLLSIRETHHFGPCPTATIGSARLACTSMSGLRAQGIGNADFERVAAGLAAVDSGDHAGAIAALRPSLSRQDRAGAAARTLVANELVAWGREGLEAHEELDPARLLAEAIVLDPLAPDTYWYLGERFLVAGSPETAFTLFELGSALPGRDMTPLLQQSVELKARIEDVAPAYFPAAFGLNPD</sequence>
<proteinExistence type="predicted"/>
<keyword evidence="1" id="KW-0732">Signal</keyword>
<gene>
    <name evidence="2" type="ORF">E5162_06905</name>
</gene>
<evidence type="ECO:0000256" key="1">
    <source>
        <dbReference type="SAM" id="SignalP"/>
    </source>
</evidence>
<evidence type="ECO:0008006" key="4">
    <source>
        <dbReference type="Google" id="ProtNLM"/>
    </source>
</evidence>
<keyword evidence="3" id="KW-1185">Reference proteome</keyword>
<name>A0A4S2HAW2_9PROT</name>
<dbReference type="RefSeq" id="WP_135944304.1">
    <property type="nucleotide sequence ID" value="NZ_BMEI01000002.1"/>
</dbReference>
<feature type="chain" id="PRO_5020742331" description="Tetratricopeptide repeat protein" evidence="1">
    <location>
        <begin position="28"/>
        <end position="508"/>
    </location>
</feature>
<evidence type="ECO:0000313" key="2">
    <source>
        <dbReference type="EMBL" id="TGY92798.1"/>
    </source>
</evidence>
<accession>A0A4S2HAW2</accession>
<dbReference type="OrthoDB" id="7628780at2"/>
<dbReference type="Proteomes" id="UP000305451">
    <property type="component" value="Unassembled WGS sequence"/>
</dbReference>
<organism evidence="2 3">
    <name type="scientific">Marinicauda pacifica</name>
    <dbReference type="NCBI Taxonomy" id="1133559"/>
    <lineage>
        <taxon>Bacteria</taxon>
        <taxon>Pseudomonadati</taxon>
        <taxon>Pseudomonadota</taxon>
        <taxon>Alphaproteobacteria</taxon>
        <taxon>Maricaulales</taxon>
        <taxon>Maricaulaceae</taxon>
        <taxon>Marinicauda</taxon>
    </lineage>
</organism>
<protein>
    <recommendedName>
        <fullName evidence="4">Tetratricopeptide repeat protein</fullName>
    </recommendedName>
</protein>
<dbReference type="EMBL" id="SRXV01000002">
    <property type="protein sequence ID" value="TGY92798.1"/>
    <property type="molecule type" value="Genomic_DNA"/>
</dbReference>